<evidence type="ECO:0000259" key="13">
    <source>
        <dbReference type="Pfam" id="PF01435"/>
    </source>
</evidence>
<feature type="transmembrane region" description="Helical" evidence="12">
    <location>
        <begin position="20"/>
        <end position="48"/>
    </location>
</feature>
<dbReference type="Pfam" id="PF01435">
    <property type="entry name" value="Peptidase_M48"/>
    <property type="match status" value="1"/>
</dbReference>
<evidence type="ECO:0000256" key="8">
    <source>
        <dbReference type="ARBA" id="ARBA00022989"/>
    </source>
</evidence>
<keyword evidence="5" id="KW-0479">Metal-binding</keyword>
<keyword evidence="10 12" id="KW-0472">Membrane</keyword>
<dbReference type="GO" id="GO:0006508">
    <property type="term" value="P:proteolysis"/>
    <property type="evidence" value="ECO:0007669"/>
    <property type="project" value="UniProtKB-KW"/>
</dbReference>
<proteinExistence type="inferred from homology"/>
<evidence type="ECO:0000256" key="7">
    <source>
        <dbReference type="ARBA" id="ARBA00022833"/>
    </source>
</evidence>
<dbReference type="CDD" id="cd07325">
    <property type="entry name" value="M48_Ste24p_like"/>
    <property type="match status" value="1"/>
</dbReference>
<protein>
    <recommendedName>
        <fullName evidence="13">Peptidase M48 domain-containing protein</fullName>
    </recommendedName>
</protein>
<comment type="subcellular location">
    <subcellularLocation>
        <location evidence="1">Cell membrane</location>
        <topology evidence="1">Multi-pass membrane protein</topology>
    </subcellularLocation>
</comment>
<sequence>MSSLIYPKERTLEKVTLVLGVVFWLLLIIGTFGVSLLVLLVGYIFYLFAQSALISYIKGNGVLLTSRQFPDLHQQFAECCATLKMEPWPEVYILHGNGAMNAFATRFLGAQYVVLLSDVVDAMSANPDGVRFYLGHEIGHLHMCHLGKMFLRWPALWLPLLGAAYSRARETSCDRYGLACCSSPDNAGRALAALAAGHKRWRDLDLEQFCLQVRETSGFWMSLHELTAGYPWLTKRVARVTSREALIPARSKFSYLLALCVPYAGRSGGLFALIIYIYILFFAFAFGLPFLKDVTARFEAIKMVNETAVARNALTNAYFNNRQPPASLASLGVPTGLPNGDRLLYNQQNMTLVINSGGKSIRLIPSLLDQNKIIWRCVAVEGLTTKQLPACKGPR</sequence>
<gene>
    <name evidence="14" type="ORF">A0U91_03075</name>
</gene>
<evidence type="ECO:0000256" key="1">
    <source>
        <dbReference type="ARBA" id="ARBA00004651"/>
    </source>
</evidence>
<evidence type="ECO:0000256" key="2">
    <source>
        <dbReference type="ARBA" id="ARBA00022475"/>
    </source>
</evidence>
<accession>A0A1U9LCM9</accession>
<keyword evidence="7 11" id="KW-0862">Zinc</keyword>
<keyword evidence="6 11" id="KW-0378">Hydrolase</keyword>
<keyword evidence="4 12" id="KW-0812">Transmembrane</keyword>
<dbReference type="GO" id="GO:0005886">
    <property type="term" value="C:plasma membrane"/>
    <property type="evidence" value="ECO:0007669"/>
    <property type="project" value="UniProtKB-SubCell"/>
</dbReference>
<dbReference type="KEGG" id="aper:A0U91_03075"/>
<comment type="similarity">
    <text evidence="11">Belongs to the peptidase M48 family.</text>
</comment>
<evidence type="ECO:0000313" key="14">
    <source>
        <dbReference type="EMBL" id="AQT04149.1"/>
    </source>
</evidence>
<dbReference type="AlphaFoldDB" id="A0A1U9LCM9"/>
<dbReference type="Gene3D" id="3.30.2010.10">
    <property type="entry name" value="Metalloproteases ('zincins'), catalytic domain"/>
    <property type="match status" value="1"/>
</dbReference>
<keyword evidence="9 11" id="KW-0482">Metalloprotease</keyword>
<dbReference type="GO" id="GO:0046872">
    <property type="term" value="F:metal ion binding"/>
    <property type="evidence" value="ECO:0007669"/>
    <property type="project" value="UniProtKB-KW"/>
</dbReference>
<feature type="transmembrane region" description="Helical" evidence="12">
    <location>
        <begin position="270"/>
        <end position="291"/>
    </location>
</feature>
<keyword evidence="2" id="KW-1003">Cell membrane</keyword>
<name>A0A1U9LCM9_9PROT</name>
<feature type="domain" description="Peptidase M48" evidence="13">
    <location>
        <begin position="67"/>
        <end position="151"/>
    </location>
</feature>
<evidence type="ECO:0000256" key="5">
    <source>
        <dbReference type="ARBA" id="ARBA00022723"/>
    </source>
</evidence>
<evidence type="ECO:0000256" key="3">
    <source>
        <dbReference type="ARBA" id="ARBA00022670"/>
    </source>
</evidence>
<reference evidence="14 15" key="1">
    <citation type="submission" date="2016-03" db="EMBL/GenBank/DDBJ databases">
        <title>Acetic acid bacteria sequencing.</title>
        <authorList>
            <person name="Brandt J."/>
            <person name="Jakob F."/>
            <person name="Vogel R.F."/>
        </authorList>
    </citation>
    <scope>NUCLEOTIDE SEQUENCE [LARGE SCALE GENOMIC DNA]</scope>
    <source>
        <strain evidence="14 15">TMW2.1084</strain>
    </source>
</reference>
<evidence type="ECO:0000313" key="15">
    <source>
        <dbReference type="Proteomes" id="UP000189055"/>
    </source>
</evidence>
<organism evidence="14 15">
    <name type="scientific">Acetobacter persici</name>
    <dbReference type="NCBI Taxonomy" id="1076596"/>
    <lineage>
        <taxon>Bacteria</taxon>
        <taxon>Pseudomonadati</taxon>
        <taxon>Pseudomonadota</taxon>
        <taxon>Alphaproteobacteria</taxon>
        <taxon>Acetobacterales</taxon>
        <taxon>Acetobacteraceae</taxon>
        <taxon>Acetobacter</taxon>
    </lineage>
</organism>
<keyword evidence="8 12" id="KW-1133">Transmembrane helix</keyword>
<dbReference type="Proteomes" id="UP000189055">
    <property type="component" value="Chromosome"/>
</dbReference>
<dbReference type="InterPro" id="IPR050083">
    <property type="entry name" value="HtpX_protease"/>
</dbReference>
<evidence type="ECO:0000256" key="10">
    <source>
        <dbReference type="ARBA" id="ARBA00023136"/>
    </source>
</evidence>
<evidence type="ECO:0000256" key="11">
    <source>
        <dbReference type="RuleBase" id="RU003983"/>
    </source>
</evidence>
<comment type="cofactor">
    <cofactor evidence="11">
        <name>Zn(2+)</name>
        <dbReference type="ChEBI" id="CHEBI:29105"/>
    </cofactor>
    <text evidence="11">Binds 1 zinc ion per subunit.</text>
</comment>
<evidence type="ECO:0000256" key="4">
    <source>
        <dbReference type="ARBA" id="ARBA00022692"/>
    </source>
</evidence>
<dbReference type="InterPro" id="IPR001915">
    <property type="entry name" value="Peptidase_M48"/>
</dbReference>
<keyword evidence="3 11" id="KW-0645">Protease</keyword>
<dbReference type="GO" id="GO:0004222">
    <property type="term" value="F:metalloendopeptidase activity"/>
    <property type="evidence" value="ECO:0007669"/>
    <property type="project" value="InterPro"/>
</dbReference>
<dbReference type="PANTHER" id="PTHR43221">
    <property type="entry name" value="PROTEASE HTPX"/>
    <property type="match status" value="1"/>
</dbReference>
<dbReference type="PANTHER" id="PTHR43221:SF1">
    <property type="entry name" value="PROTEASE HTPX"/>
    <property type="match status" value="1"/>
</dbReference>
<dbReference type="RefSeq" id="WP_077930065.1">
    <property type="nucleotide sequence ID" value="NZ_CP014687.1"/>
</dbReference>
<evidence type="ECO:0000256" key="6">
    <source>
        <dbReference type="ARBA" id="ARBA00022801"/>
    </source>
</evidence>
<evidence type="ECO:0000256" key="12">
    <source>
        <dbReference type="SAM" id="Phobius"/>
    </source>
</evidence>
<dbReference type="STRING" id="1076596.A0U91_03075"/>
<dbReference type="EMBL" id="CP014687">
    <property type="protein sequence ID" value="AQT04149.1"/>
    <property type="molecule type" value="Genomic_DNA"/>
</dbReference>
<evidence type="ECO:0000256" key="9">
    <source>
        <dbReference type="ARBA" id="ARBA00023049"/>
    </source>
</evidence>